<dbReference type="STRING" id="70996.SE18_14805"/>
<dbReference type="RefSeq" id="WP_054535228.1">
    <property type="nucleotide sequence ID" value="NZ_LGKP01000022.1"/>
</dbReference>
<comment type="caution">
    <text evidence="1">The sequence shown here is derived from an EMBL/GenBank/DDBJ whole genome shotgun (WGS) entry which is preliminary data.</text>
</comment>
<gene>
    <name evidence="1" type="ORF">SE18_14805</name>
</gene>
<evidence type="ECO:0000313" key="2">
    <source>
        <dbReference type="Proteomes" id="UP000050277"/>
    </source>
</evidence>
<protein>
    <submittedName>
        <fullName evidence="1">Uncharacterized protein</fullName>
    </submittedName>
</protein>
<organism evidence="1 2">
    <name type="scientific">Herpetosiphon geysericola</name>
    <dbReference type="NCBI Taxonomy" id="70996"/>
    <lineage>
        <taxon>Bacteria</taxon>
        <taxon>Bacillati</taxon>
        <taxon>Chloroflexota</taxon>
        <taxon>Chloroflexia</taxon>
        <taxon>Herpetosiphonales</taxon>
        <taxon>Herpetosiphonaceae</taxon>
        <taxon>Herpetosiphon</taxon>
    </lineage>
</organism>
<dbReference type="AlphaFoldDB" id="A0A0N8GRC7"/>
<accession>A0A0N8GRC7</accession>
<dbReference type="Proteomes" id="UP000050277">
    <property type="component" value="Unassembled WGS sequence"/>
</dbReference>
<name>A0A0N8GRC7_9CHLR</name>
<evidence type="ECO:0000313" key="1">
    <source>
        <dbReference type="EMBL" id="KPL86130.1"/>
    </source>
</evidence>
<proteinExistence type="predicted"/>
<dbReference type="OrthoDB" id="166386at2"/>
<keyword evidence="2" id="KW-1185">Reference proteome</keyword>
<reference evidence="1 2" key="1">
    <citation type="submission" date="2015-07" db="EMBL/GenBank/DDBJ databases">
        <title>Whole genome sequence of Herpetosiphon geysericola DSM 7119.</title>
        <authorList>
            <person name="Hemp J."/>
            <person name="Ward L.M."/>
            <person name="Pace L.A."/>
            <person name="Fischer W.W."/>
        </authorList>
    </citation>
    <scope>NUCLEOTIDE SEQUENCE [LARGE SCALE GENOMIC DNA]</scope>
    <source>
        <strain evidence="1 2">DSM 7119</strain>
    </source>
</reference>
<dbReference type="EMBL" id="LGKP01000022">
    <property type="protein sequence ID" value="KPL86130.1"/>
    <property type="molecule type" value="Genomic_DNA"/>
</dbReference>
<sequence length="66" mass="7086">MGTVELISTLDEGVREGRIAPYLADFIAAQALNVSADEVGFSEWGSPDHDVLSRVGATIESLSRHQ</sequence>